<dbReference type="SUPFAM" id="SSF53474">
    <property type="entry name" value="alpha/beta-Hydrolases"/>
    <property type="match status" value="1"/>
</dbReference>
<reference evidence="2" key="1">
    <citation type="submission" date="2018-10" db="EMBL/GenBank/DDBJ databases">
        <title>Schaedlerella arabinophila gen. nov. sp. nov., isolated from the mouse intestinal tract and comparative analysis with the genome of the closely related altered Schaedler flora strain ASF502.</title>
        <authorList>
            <person name="Miyake S."/>
            <person name="Soh M."/>
            <person name="Seedorf H."/>
        </authorList>
    </citation>
    <scope>NUCLEOTIDE SEQUENCE [LARGE SCALE GENOMIC DNA]</scope>
    <source>
        <strain evidence="2">DSM 106076</strain>
    </source>
</reference>
<organism evidence="2 3">
    <name type="scientific">Schaedlerella arabinosiphila</name>
    <dbReference type="NCBI Taxonomy" id="2044587"/>
    <lineage>
        <taxon>Bacteria</taxon>
        <taxon>Bacillati</taxon>
        <taxon>Bacillota</taxon>
        <taxon>Clostridia</taxon>
        <taxon>Lachnospirales</taxon>
        <taxon>Lachnospiraceae</taxon>
        <taxon>Schaedlerella</taxon>
    </lineage>
</organism>
<dbReference type="EMBL" id="RHJS01000002">
    <property type="protein sequence ID" value="RRK35511.1"/>
    <property type="molecule type" value="Genomic_DNA"/>
</dbReference>
<accession>A0A3R8L052</accession>
<name>A0A3R8L052_9FIRM</name>
<dbReference type="InterPro" id="IPR001375">
    <property type="entry name" value="Peptidase_S9_cat"/>
</dbReference>
<protein>
    <recommendedName>
        <fullName evidence="1">Peptidase S9 prolyl oligopeptidase catalytic domain-containing protein</fullName>
    </recommendedName>
</protein>
<comment type="caution">
    <text evidence="2">The sequence shown here is derived from an EMBL/GenBank/DDBJ whole genome shotgun (WGS) entry which is preliminary data.</text>
</comment>
<evidence type="ECO:0000313" key="2">
    <source>
        <dbReference type="EMBL" id="RRK35511.1"/>
    </source>
</evidence>
<evidence type="ECO:0000259" key="1">
    <source>
        <dbReference type="Pfam" id="PF00326"/>
    </source>
</evidence>
<sequence>MIVVSVQLADWGETFARQAIELTDCFLDNFPVDCDKVYAAGYSPGGETMSQAVSMRPDLYAAYLH</sequence>
<proteinExistence type="predicted"/>
<dbReference type="Proteomes" id="UP000274920">
    <property type="component" value="Unassembled WGS sequence"/>
</dbReference>
<dbReference type="GO" id="GO:0006508">
    <property type="term" value="P:proteolysis"/>
    <property type="evidence" value="ECO:0007669"/>
    <property type="project" value="InterPro"/>
</dbReference>
<dbReference type="GO" id="GO:0008236">
    <property type="term" value="F:serine-type peptidase activity"/>
    <property type="evidence" value="ECO:0007669"/>
    <property type="project" value="InterPro"/>
</dbReference>
<dbReference type="Gene3D" id="3.40.50.1820">
    <property type="entry name" value="alpha/beta hydrolase"/>
    <property type="match status" value="1"/>
</dbReference>
<dbReference type="AlphaFoldDB" id="A0A3R8L052"/>
<keyword evidence="3" id="KW-1185">Reference proteome</keyword>
<dbReference type="InterPro" id="IPR029058">
    <property type="entry name" value="AB_hydrolase_fold"/>
</dbReference>
<evidence type="ECO:0000313" key="3">
    <source>
        <dbReference type="Proteomes" id="UP000274920"/>
    </source>
</evidence>
<gene>
    <name evidence="2" type="ORF">EBB54_24380</name>
</gene>
<feature type="domain" description="Peptidase S9 prolyl oligopeptidase catalytic" evidence="1">
    <location>
        <begin position="10"/>
        <end position="63"/>
    </location>
</feature>
<dbReference type="Pfam" id="PF00326">
    <property type="entry name" value="Peptidase_S9"/>
    <property type="match status" value="1"/>
</dbReference>